<keyword evidence="3" id="KW-1185">Reference proteome</keyword>
<dbReference type="PANTHER" id="PTHR24637">
    <property type="entry name" value="COLLAGEN"/>
    <property type="match status" value="1"/>
</dbReference>
<evidence type="ECO:0000313" key="3">
    <source>
        <dbReference type="Proteomes" id="UP000242450"/>
    </source>
</evidence>
<dbReference type="Proteomes" id="UP000242450">
    <property type="component" value="Chromosome 7"/>
</dbReference>
<feature type="region of interest" description="Disordered" evidence="1">
    <location>
        <begin position="58"/>
        <end position="113"/>
    </location>
</feature>
<gene>
    <name evidence="2" type="ORF">Celaphus_00014187</name>
</gene>
<evidence type="ECO:0000313" key="2">
    <source>
        <dbReference type="EMBL" id="OWK13367.1"/>
    </source>
</evidence>
<dbReference type="Pfam" id="PF01391">
    <property type="entry name" value="Collagen"/>
    <property type="match status" value="1"/>
</dbReference>
<organism evidence="2 3">
    <name type="scientific">Cervus elaphus hippelaphus</name>
    <name type="common">European red deer</name>
    <dbReference type="NCBI Taxonomy" id="46360"/>
    <lineage>
        <taxon>Eukaryota</taxon>
        <taxon>Metazoa</taxon>
        <taxon>Chordata</taxon>
        <taxon>Craniata</taxon>
        <taxon>Vertebrata</taxon>
        <taxon>Euteleostomi</taxon>
        <taxon>Mammalia</taxon>
        <taxon>Eutheria</taxon>
        <taxon>Laurasiatheria</taxon>
        <taxon>Artiodactyla</taxon>
        <taxon>Ruminantia</taxon>
        <taxon>Pecora</taxon>
        <taxon>Cervidae</taxon>
        <taxon>Cervinae</taxon>
        <taxon>Cervus</taxon>
    </lineage>
</organism>
<dbReference type="EMBL" id="MKHE01000007">
    <property type="protein sequence ID" value="OWK13367.1"/>
    <property type="molecule type" value="Genomic_DNA"/>
</dbReference>
<proteinExistence type="predicted"/>
<feature type="non-terminal residue" evidence="2">
    <location>
        <position position="1"/>
    </location>
</feature>
<accession>A0A212D528</accession>
<feature type="region of interest" description="Disordered" evidence="1">
    <location>
        <begin position="178"/>
        <end position="215"/>
    </location>
</feature>
<dbReference type="InterPro" id="IPR008160">
    <property type="entry name" value="Collagen"/>
</dbReference>
<reference evidence="2 3" key="1">
    <citation type="journal article" date="2018" name="Mol. Genet. Genomics">
        <title>The red deer Cervus elaphus genome CerEla1.0: sequencing, annotating, genes, and chromosomes.</title>
        <authorList>
            <person name="Bana N.A."/>
            <person name="Nyiri A."/>
            <person name="Nagy J."/>
            <person name="Frank K."/>
            <person name="Nagy T."/>
            <person name="Steger V."/>
            <person name="Schiller M."/>
            <person name="Lakatos P."/>
            <person name="Sugar L."/>
            <person name="Horn P."/>
            <person name="Barta E."/>
            <person name="Orosz L."/>
        </authorList>
    </citation>
    <scope>NUCLEOTIDE SEQUENCE [LARGE SCALE GENOMIC DNA]</scope>
    <source>
        <strain evidence="2">Hungarian</strain>
    </source>
</reference>
<sequence>SVLFRENQERWVPQENQDTWVYLEFKGKRGTKEVKVKGVFRVKREKVEDQGFQDHREFKAITVQKERGEKGEPGARGATGAKGESGVDGLMGPPGPQGPPGDPGPPGTPGLDGKPPIYLSYFKVEEFKAVIIASPSTAPLVFQGHLVPWAQKASLDGMGQRGAKDLGTLEHKVLLVPQGPPGISKEGPPGDPGLPGKDGDHGKPGIQGQPGPPGICDPSLCFSVI</sequence>
<name>A0A212D528_CEREH</name>
<evidence type="ECO:0000256" key="1">
    <source>
        <dbReference type="SAM" id="MobiDB-lite"/>
    </source>
</evidence>
<dbReference type="PANTHER" id="PTHR24637:SF421">
    <property type="entry name" value="CUTICLE COLLAGEN DPY-2"/>
    <property type="match status" value="1"/>
</dbReference>
<dbReference type="AlphaFoldDB" id="A0A212D528"/>
<protein>
    <submittedName>
        <fullName evidence="2">Uncharacterized protein</fullName>
    </submittedName>
</protein>
<feature type="non-terminal residue" evidence="2">
    <location>
        <position position="225"/>
    </location>
</feature>
<feature type="compositionally biased region" description="Basic and acidic residues" evidence="1">
    <location>
        <begin position="58"/>
        <end position="73"/>
    </location>
</feature>
<comment type="caution">
    <text evidence="2">The sequence shown here is derived from an EMBL/GenBank/DDBJ whole genome shotgun (WGS) entry which is preliminary data.</text>
</comment>
<feature type="compositionally biased region" description="Pro residues" evidence="1">
    <location>
        <begin position="93"/>
        <end position="108"/>
    </location>
</feature>